<keyword evidence="2 3" id="KW-0808">Transferase</keyword>
<evidence type="ECO:0000256" key="1">
    <source>
        <dbReference type="ARBA" id="ARBA00022676"/>
    </source>
</evidence>
<organism evidence="3 4">
    <name type="scientific">Pseudoxanthomonas sacheonensis</name>
    <dbReference type="NCBI Taxonomy" id="443615"/>
    <lineage>
        <taxon>Bacteria</taxon>
        <taxon>Pseudomonadati</taxon>
        <taxon>Pseudomonadota</taxon>
        <taxon>Gammaproteobacteria</taxon>
        <taxon>Lysobacterales</taxon>
        <taxon>Lysobacteraceae</taxon>
        <taxon>Pseudoxanthomonas</taxon>
    </lineage>
</organism>
<sequence length="259" mass="28893">MIATDEGRPRADPMPATPQSVWLGGYRMRSVTRQRLAEEVLGALNTGHKRQVFFANTNFVVQCRALRTRLQARSACVVNDGIGMDLASLLIHRRRFAENLNGTDFIPYLCTQSERPLRFFLLGSRPGVAVQAARHLVEKLGQRVVGTCDGYAEYAEAGDGLVERINASGAEVVLVAFGNPGQEAWILDHCAACDAPAMFGVGALLDFLSGNARRAPSWVRTLHLEWLFRLSLEPRRLLKRYTWDMIGFFWICLRAGKQS</sequence>
<accession>A0ABU1RWA0</accession>
<dbReference type="GO" id="GO:0016757">
    <property type="term" value="F:glycosyltransferase activity"/>
    <property type="evidence" value="ECO:0007669"/>
    <property type="project" value="UniProtKB-KW"/>
</dbReference>
<protein>
    <submittedName>
        <fullName evidence="3">Beta-1,4-glucosyltransferase</fullName>
        <ecNumber evidence="3">2.4.1.-</ecNumber>
    </submittedName>
</protein>
<dbReference type="Pfam" id="PF03808">
    <property type="entry name" value="Glyco_tran_WecG"/>
    <property type="match status" value="1"/>
</dbReference>
<keyword evidence="4" id="KW-1185">Reference proteome</keyword>
<evidence type="ECO:0000256" key="2">
    <source>
        <dbReference type="ARBA" id="ARBA00022679"/>
    </source>
</evidence>
<dbReference type="EC" id="2.4.1.-" evidence="3"/>
<gene>
    <name evidence="3" type="ORF">J2W94_003370</name>
</gene>
<proteinExistence type="predicted"/>
<reference evidence="3 4" key="1">
    <citation type="submission" date="2023-07" db="EMBL/GenBank/DDBJ databases">
        <title>Sorghum-associated microbial communities from plants grown in Nebraska, USA.</title>
        <authorList>
            <person name="Schachtman D."/>
        </authorList>
    </citation>
    <scope>NUCLEOTIDE SEQUENCE [LARGE SCALE GENOMIC DNA]</scope>
    <source>
        <strain evidence="3 4">BE107</strain>
    </source>
</reference>
<dbReference type="InterPro" id="IPR004629">
    <property type="entry name" value="WecG_TagA_CpsF"/>
</dbReference>
<dbReference type="EMBL" id="JAVDTT010000005">
    <property type="protein sequence ID" value="MDR6843063.1"/>
    <property type="molecule type" value="Genomic_DNA"/>
</dbReference>
<dbReference type="PANTHER" id="PTHR34136">
    <property type="match status" value="1"/>
</dbReference>
<comment type="caution">
    <text evidence="3">The sequence shown here is derived from an EMBL/GenBank/DDBJ whole genome shotgun (WGS) entry which is preliminary data.</text>
</comment>
<evidence type="ECO:0000313" key="4">
    <source>
        <dbReference type="Proteomes" id="UP001254759"/>
    </source>
</evidence>
<name>A0ABU1RWA0_9GAMM</name>
<evidence type="ECO:0000313" key="3">
    <source>
        <dbReference type="EMBL" id="MDR6843063.1"/>
    </source>
</evidence>
<dbReference type="Proteomes" id="UP001254759">
    <property type="component" value="Unassembled WGS sequence"/>
</dbReference>
<dbReference type="PANTHER" id="PTHR34136:SF1">
    <property type="entry name" value="UDP-N-ACETYL-D-MANNOSAMINURONIC ACID TRANSFERASE"/>
    <property type="match status" value="1"/>
</dbReference>
<dbReference type="NCBIfam" id="TIGR00696">
    <property type="entry name" value="wecG_tagA_cpsF"/>
    <property type="match status" value="1"/>
</dbReference>
<keyword evidence="1 3" id="KW-0328">Glycosyltransferase</keyword>
<dbReference type="CDD" id="cd06533">
    <property type="entry name" value="Glyco_transf_WecG_TagA"/>
    <property type="match status" value="1"/>
</dbReference>